<comment type="caution">
    <text evidence="3">The sequence shown here is derived from an EMBL/GenBank/DDBJ whole genome shotgun (WGS) entry which is preliminary data.</text>
</comment>
<feature type="region of interest" description="Disordered" evidence="1">
    <location>
        <begin position="245"/>
        <end position="274"/>
    </location>
</feature>
<keyword evidence="2" id="KW-0732">Signal</keyword>
<dbReference type="Pfam" id="PF13540">
    <property type="entry name" value="RCC1_2"/>
    <property type="match status" value="5"/>
</dbReference>
<keyword evidence="4" id="KW-1185">Reference proteome</keyword>
<dbReference type="PANTHER" id="PTHR45982">
    <property type="entry name" value="REGULATOR OF CHROMOSOME CONDENSATION"/>
    <property type="match status" value="1"/>
</dbReference>
<dbReference type="InterPro" id="IPR009091">
    <property type="entry name" value="RCC1/BLIP-II"/>
</dbReference>
<name>A0A931J2M2_9BURK</name>
<dbReference type="PROSITE" id="PS51257">
    <property type="entry name" value="PROKAR_LIPOPROTEIN"/>
    <property type="match status" value="1"/>
</dbReference>
<evidence type="ECO:0000313" key="3">
    <source>
        <dbReference type="EMBL" id="MBH9577030.1"/>
    </source>
</evidence>
<evidence type="ECO:0000256" key="2">
    <source>
        <dbReference type="SAM" id="SignalP"/>
    </source>
</evidence>
<dbReference type="InterPro" id="IPR000408">
    <property type="entry name" value="Reg_chr_condens"/>
</dbReference>
<reference evidence="3" key="1">
    <citation type="submission" date="2020-12" db="EMBL/GenBank/DDBJ databases">
        <title>The genome sequence of Inhella sp. 1Y17.</title>
        <authorList>
            <person name="Liu Y."/>
        </authorList>
    </citation>
    <scope>NUCLEOTIDE SEQUENCE</scope>
    <source>
        <strain evidence="3">1Y17</strain>
    </source>
</reference>
<dbReference type="PROSITE" id="PS00626">
    <property type="entry name" value="RCC1_2"/>
    <property type="match status" value="2"/>
</dbReference>
<dbReference type="RefSeq" id="WP_198110773.1">
    <property type="nucleotide sequence ID" value="NZ_JAEDAK010000005.1"/>
</dbReference>
<dbReference type="EMBL" id="JAEDAK010000005">
    <property type="protein sequence ID" value="MBH9577030.1"/>
    <property type="molecule type" value="Genomic_DNA"/>
</dbReference>
<proteinExistence type="predicted"/>
<dbReference type="AlphaFoldDB" id="A0A931J2M2"/>
<protein>
    <recommendedName>
        <fullName evidence="5">Alpha-tubulin suppressor-like RCC1 family protein</fullName>
    </recommendedName>
</protein>
<feature type="chain" id="PRO_5037358877" description="Alpha-tubulin suppressor-like RCC1 family protein" evidence="2">
    <location>
        <begin position="21"/>
        <end position="638"/>
    </location>
</feature>
<gene>
    <name evidence="3" type="ORF">I7X39_08940</name>
</gene>
<dbReference type="PRINTS" id="PR00633">
    <property type="entry name" value="RCCNDNSATION"/>
</dbReference>
<dbReference type="PROSITE" id="PS50012">
    <property type="entry name" value="RCC1_3"/>
    <property type="match status" value="5"/>
</dbReference>
<dbReference type="Proteomes" id="UP000613266">
    <property type="component" value="Unassembled WGS sequence"/>
</dbReference>
<organism evidence="3 4">
    <name type="scientific">Inhella proteolytica</name>
    <dbReference type="NCBI Taxonomy" id="2795029"/>
    <lineage>
        <taxon>Bacteria</taxon>
        <taxon>Pseudomonadati</taxon>
        <taxon>Pseudomonadota</taxon>
        <taxon>Betaproteobacteria</taxon>
        <taxon>Burkholderiales</taxon>
        <taxon>Sphaerotilaceae</taxon>
        <taxon>Inhella</taxon>
    </lineage>
</organism>
<evidence type="ECO:0000256" key="1">
    <source>
        <dbReference type="SAM" id="MobiDB-lite"/>
    </source>
</evidence>
<sequence length="638" mass="63864">MFERTHARAWLALAASLALSACGGGEETPAEASPRIQSSSLIRSAAAAADSSVPPAEAARQLMNFGEQMFPAWFPGHASTQTFGPYLYRYYAESGNYLAVANGQVFVSGTSFGPALLEVGPITAFYSPVPGGSASMTTPSTGKTPWRVRAAAQFELRDGAGTLVAGPLSCSSDAPQALVVAADCSTLTGQRLGLHPVTVSNGSTSAKVMVKVIPVAQPLGQQGAATAVQMVVTVDGHVLAWGSNADGELGQGKSPSELPALGLPTPVKNPEGTGSLSGIVAVSAGEGAALALSEDGEVYSWGDNGSSKLGRSLTPASASYAALPGKVQGPTGSGTLNHIVSVSIGANNAIALRDDGTVFSWGGYAGHDDSASARKVPGIPIGLEGNGRFGPAVAISAGWSWNAVLLADGRVVTWGYSSNSEGNLGRPGSTAPYLPGLVVTAANGTPVSDIVALSAGYQHALALDGSGRAWAWGRGSSGQLGGGVNSSSPTFASLVKAPDGGPSLANVAMVAAGGNHSLALDQGGRVYSWGFATSGQLGDGANRLAGNGRNLPAPVVDVSGTLSLGSVAALAAGYDGSVALLRDGSVLAWGNGAKGALGQGASANPDWPVPLPVKNEAGNAALMLTPVSFWTLLNRVAR</sequence>
<feature type="signal peptide" evidence="2">
    <location>
        <begin position="1"/>
        <end position="20"/>
    </location>
</feature>
<dbReference type="InterPro" id="IPR051553">
    <property type="entry name" value="Ran_GTPase-activating"/>
</dbReference>
<evidence type="ECO:0000313" key="4">
    <source>
        <dbReference type="Proteomes" id="UP000613266"/>
    </source>
</evidence>
<dbReference type="Gene3D" id="2.130.10.30">
    <property type="entry name" value="Regulator of chromosome condensation 1/beta-lactamase-inhibitor protein II"/>
    <property type="match status" value="2"/>
</dbReference>
<dbReference type="SUPFAM" id="SSF50985">
    <property type="entry name" value="RCC1/BLIP-II"/>
    <property type="match status" value="2"/>
</dbReference>
<accession>A0A931J2M2</accession>
<dbReference type="GO" id="GO:0005085">
    <property type="term" value="F:guanyl-nucleotide exchange factor activity"/>
    <property type="evidence" value="ECO:0007669"/>
    <property type="project" value="TreeGrafter"/>
</dbReference>
<dbReference type="GO" id="GO:0005737">
    <property type="term" value="C:cytoplasm"/>
    <property type="evidence" value="ECO:0007669"/>
    <property type="project" value="TreeGrafter"/>
</dbReference>
<evidence type="ECO:0008006" key="5">
    <source>
        <dbReference type="Google" id="ProtNLM"/>
    </source>
</evidence>
<dbReference type="PANTHER" id="PTHR45982:SF1">
    <property type="entry name" value="REGULATOR OF CHROMOSOME CONDENSATION"/>
    <property type="match status" value="1"/>
</dbReference>